<dbReference type="AlphaFoldDB" id="K4AM65"/>
<proteinExistence type="predicted"/>
<dbReference type="FunCoup" id="K4AM65">
    <property type="interactions" value="133"/>
</dbReference>
<reference evidence="1 3" key="1">
    <citation type="journal article" date="2012" name="Nat. Biotechnol.">
        <title>Reference genome sequence of the model plant Setaria.</title>
        <authorList>
            <person name="Bennetzen J.L."/>
            <person name="Schmutz J."/>
            <person name="Wang H."/>
            <person name="Percifield R."/>
            <person name="Hawkins J."/>
            <person name="Pontaroli A.C."/>
            <person name="Estep M."/>
            <person name="Feng L."/>
            <person name="Vaughn J.N."/>
            <person name="Grimwood J."/>
            <person name="Jenkins J."/>
            <person name="Barry K."/>
            <person name="Lindquist E."/>
            <person name="Hellsten U."/>
            <person name="Deshpande S."/>
            <person name="Wang X."/>
            <person name="Wu X."/>
            <person name="Mitros T."/>
            <person name="Triplett J."/>
            <person name="Yang X."/>
            <person name="Ye C.Y."/>
            <person name="Mauro-Herrera M."/>
            <person name="Wang L."/>
            <person name="Li P."/>
            <person name="Sharma M."/>
            <person name="Sharma R."/>
            <person name="Ronald P.C."/>
            <person name="Panaud O."/>
            <person name="Kellogg E.A."/>
            <person name="Brutnell T.P."/>
            <person name="Doust A.N."/>
            <person name="Tuskan G.A."/>
            <person name="Rokhsar D."/>
            <person name="Devos K.M."/>
        </authorList>
    </citation>
    <scope>NUCLEOTIDE SEQUENCE [LARGE SCALE GENOMIC DNA]</scope>
    <source>
        <strain evidence="3">cv. Yugu1</strain>
        <strain evidence="1">Yugu1</strain>
    </source>
</reference>
<sequence length="102" mass="11713">MVTLPADAFDYDSDSQIVTDSSDDHHHGYRMPFPLGDSLRVFRRVDNTFACLVCPHTRHRWSILNEVKDHVLGMALSAPLRGENKKKWSCHSVMAQNEGWME</sequence>
<dbReference type="Proteomes" id="UP000004995">
    <property type="component" value="Unassembled WGS sequence"/>
</dbReference>
<keyword evidence="3" id="KW-1185">Reference proteome</keyword>
<name>K4AM65_SETIT</name>
<dbReference type="OrthoDB" id="720509at2759"/>
<reference evidence="2" key="3">
    <citation type="submission" date="2018-08" db="UniProtKB">
        <authorList>
            <consortium name="EnsemblPlants"/>
        </authorList>
    </citation>
    <scope>IDENTIFICATION</scope>
    <source>
        <strain evidence="2">Yugu1</strain>
    </source>
</reference>
<dbReference type="OMA" id="WSILNEV"/>
<evidence type="ECO:0000313" key="3">
    <source>
        <dbReference type="Proteomes" id="UP000004995"/>
    </source>
</evidence>
<dbReference type="EMBL" id="CM003536">
    <property type="protein sequence ID" value="RCV43314.1"/>
    <property type="molecule type" value="Genomic_DNA"/>
</dbReference>
<dbReference type="EnsemblPlants" id="KQK89466">
    <property type="protein sequence ID" value="KQK89466"/>
    <property type="gene ID" value="SETIT_040000mg"/>
</dbReference>
<evidence type="ECO:0000313" key="1">
    <source>
        <dbReference type="EMBL" id="RCV43314.1"/>
    </source>
</evidence>
<reference evidence="1" key="2">
    <citation type="submission" date="2015-07" db="EMBL/GenBank/DDBJ databases">
        <authorList>
            <person name="Noorani M."/>
        </authorList>
    </citation>
    <scope>NUCLEOTIDE SEQUENCE</scope>
    <source>
        <strain evidence="1">Yugu1</strain>
    </source>
</reference>
<dbReference type="Gramene" id="KQK89466">
    <property type="protein sequence ID" value="KQK89466"/>
    <property type="gene ID" value="SETIT_040000mg"/>
</dbReference>
<protein>
    <submittedName>
        <fullName evidence="1 2">Uncharacterized protein</fullName>
    </submittedName>
</protein>
<dbReference type="EMBL" id="AGNK02005724">
    <property type="status" value="NOT_ANNOTATED_CDS"/>
    <property type="molecule type" value="Genomic_DNA"/>
</dbReference>
<organism evidence="2 3">
    <name type="scientific">Setaria italica</name>
    <name type="common">Foxtail millet</name>
    <name type="synonym">Panicum italicum</name>
    <dbReference type="NCBI Taxonomy" id="4555"/>
    <lineage>
        <taxon>Eukaryota</taxon>
        <taxon>Viridiplantae</taxon>
        <taxon>Streptophyta</taxon>
        <taxon>Embryophyta</taxon>
        <taxon>Tracheophyta</taxon>
        <taxon>Spermatophyta</taxon>
        <taxon>Magnoliopsida</taxon>
        <taxon>Liliopsida</taxon>
        <taxon>Poales</taxon>
        <taxon>Poaceae</taxon>
        <taxon>PACMAD clade</taxon>
        <taxon>Panicoideae</taxon>
        <taxon>Panicodae</taxon>
        <taxon>Paniceae</taxon>
        <taxon>Cenchrinae</taxon>
        <taxon>Setaria</taxon>
    </lineage>
</organism>
<dbReference type="HOGENOM" id="CLU_165083_0_0_1"/>
<evidence type="ECO:0000313" key="2">
    <source>
        <dbReference type="EnsemblPlants" id="KQK89466"/>
    </source>
</evidence>
<accession>K4AM65</accession>
<dbReference type="eggNOG" id="ENOG502R4SW">
    <property type="taxonomic scope" value="Eukaryota"/>
</dbReference>
<gene>
    <name evidence="1" type="ORF">SETIT_9G283900v2</name>
</gene>